<organism evidence="3 4">
    <name type="scientific">Septoria linicola</name>
    <dbReference type="NCBI Taxonomy" id="215465"/>
    <lineage>
        <taxon>Eukaryota</taxon>
        <taxon>Fungi</taxon>
        <taxon>Dikarya</taxon>
        <taxon>Ascomycota</taxon>
        <taxon>Pezizomycotina</taxon>
        <taxon>Dothideomycetes</taxon>
        <taxon>Dothideomycetidae</taxon>
        <taxon>Mycosphaerellales</taxon>
        <taxon>Mycosphaerellaceae</taxon>
        <taxon>Septoria</taxon>
    </lineage>
</organism>
<dbReference type="AlphaFoldDB" id="A0A9Q9B8L5"/>
<accession>A0A9Q9B8L5</accession>
<dbReference type="OrthoDB" id="3646025at2759"/>
<feature type="region of interest" description="Disordered" evidence="1">
    <location>
        <begin position="34"/>
        <end position="57"/>
    </location>
</feature>
<keyword evidence="2" id="KW-0732">Signal</keyword>
<evidence type="ECO:0000313" key="3">
    <source>
        <dbReference type="EMBL" id="USW59307.1"/>
    </source>
</evidence>
<evidence type="ECO:0000256" key="2">
    <source>
        <dbReference type="SAM" id="SignalP"/>
    </source>
</evidence>
<keyword evidence="4" id="KW-1185">Reference proteome</keyword>
<evidence type="ECO:0000256" key="1">
    <source>
        <dbReference type="SAM" id="MobiDB-lite"/>
    </source>
</evidence>
<feature type="signal peptide" evidence="2">
    <location>
        <begin position="1"/>
        <end position="22"/>
    </location>
</feature>
<feature type="compositionally biased region" description="Polar residues" evidence="1">
    <location>
        <begin position="34"/>
        <end position="49"/>
    </location>
</feature>
<proteinExistence type="predicted"/>
<dbReference type="Proteomes" id="UP001056384">
    <property type="component" value="Chromosome 12"/>
</dbReference>
<dbReference type="EMBL" id="CP099429">
    <property type="protein sequence ID" value="USW59307.1"/>
    <property type="molecule type" value="Genomic_DNA"/>
</dbReference>
<feature type="chain" id="PRO_5040428006" evidence="2">
    <location>
        <begin position="23"/>
        <end position="165"/>
    </location>
</feature>
<sequence length="165" mass="17462">MHLTTLATLLASAITLSGSAYALPAPDSLANPLDPNTLSTRAPKNSNFCTGSSTGSSSGAYACVAVTWAASKTQANIKLTVDDSRGDSNDVYGYYRVYFADGKHQDSPKLRDGRGYAATTPLPDRVRSFEKSGIVVTGVRVYACVDDAGSDSCTDRFVRSPFFQG</sequence>
<reference evidence="3" key="1">
    <citation type="submission" date="2022-06" db="EMBL/GenBank/DDBJ databases">
        <title>Complete genome sequences of two strains of the flax pathogen Septoria linicola.</title>
        <authorList>
            <person name="Lapalu N."/>
            <person name="Simon A."/>
            <person name="Demenou B."/>
            <person name="Paumier D."/>
            <person name="Guillot M.-P."/>
            <person name="Gout L."/>
            <person name="Valade R."/>
        </authorList>
    </citation>
    <scope>NUCLEOTIDE SEQUENCE</scope>
    <source>
        <strain evidence="3">SE15195</strain>
    </source>
</reference>
<protein>
    <submittedName>
        <fullName evidence="3">Uncharacterized protein</fullName>
    </submittedName>
</protein>
<evidence type="ECO:0000313" key="4">
    <source>
        <dbReference type="Proteomes" id="UP001056384"/>
    </source>
</evidence>
<gene>
    <name evidence="3" type="ORF">Slin15195_G126260</name>
</gene>
<name>A0A9Q9B8L5_9PEZI</name>